<evidence type="ECO:0000256" key="1">
    <source>
        <dbReference type="SAM" id="Phobius"/>
    </source>
</evidence>
<organism evidence="2 3">
    <name type="scientific">Fluctibacter halophilus</name>
    <dbReference type="NCBI Taxonomy" id="226011"/>
    <lineage>
        <taxon>Bacteria</taxon>
        <taxon>Pseudomonadati</taxon>
        <taxon>Pseudomonadota</taxon>
        <taxon>Gammaproteobacteria</taxon>
        <taxon>Alteromonadales</taxon>
        <taxon>Alteromonadaceae</taxon>
        <taxon>Fluctibacter</taxon>
    </lineage>
</organism>
<gene>
    <name evidence="2" type="ORF">LJ739_12215</name>
</gene>
<keyword evidence="1" id="KW-0812">Transmembrane</keyword>
<keyword evidence="3" id="KW-1185">Reference proteome</keyword>
<evidence type="ECO:0000313" key="3">
    <source>
        <dbReference type="Proteomes" id="UP001520878"/>
    </source>
</evidence>
<dbReference type="Proteomes" id="UP001520878">
    <property type="component" value="Unassembled WGS sequence"/>
</dbReference>
<feature type="transmembrane region" description="Helical" evidence="1">
    <location>
        <begin position="12"/>
        <end position="31"/>
    </location>
</feature>
<dbReference type="EMBL" id="JAJEWP010000003">
    <property type="protein sequence ID" value="MCC2617008.1"/>
    <property type="molecule type" value="Genomic_DNA"/>
</dbReference>
<name>A0ABS8G925_9ALTE</name>
<evidence type="ECO:0000313" key="2">
    <source>
        <dbReference type="EMBL" id="MCC2617008.1"/>
    </source>
</evidence>
<sequence length="188" mass="20937">MSEKSPSTSKKTLIMVMVAFIVPVLVAKLALDNDWFNRGATNKGELLQPALDARGLFADQPPRWRIAYVMPQQCGNACDNALYSVHQVWLALGREMDRVEPVILATDSSDGTTAQHVSAFENMKLLTVSQQSVNQVFKDVAPDGIFLIDTLGNVIMHYPVFEQKEQAVLHSRDILSDLRKLLKLSRIG</sequence>
<keyword evidence="1" id="KW-0472">Membrane</keyword>
<accession>A0ABS8G925</accession>
<proteinExistence type="predicted"/>
<dbReference type="RefSeq" id="WP_229160881.1">
    <property type="nucleotide sequence ID" value="NZ_JAJEWP010000003.1"/>
</dbReference>
<comment type="caution">
    <text evidence="2">The sequence shown here is derived from an EMBL/GenBank/DDBJ whole genome shotgun (WGS) entry which is preliminary data.</text>
</comment>
<reference evidence="2 3" key="1">
    <citation type="submission" date="2021-10" db="EMBL/GenBank/DDBJ databases">
        <title>Draft genome of Aestuariibacter halophilus JC2043.</title>
        <authorList>
            <person name="Emsley S.A."/>
            <person name="Pfannmuller K.M."/>
            <person name="Ushijima B."/>
            <person name="Saw J.H."/>
            <person name="Videau P."/>
        </authorList>
    </citation>
    <scope>NUCLEOTIDE SEQUENCE [LARGE SCALE GENOMIC DNA]</scope>
    <source>
        <strain evidence="2 3">JC2043</strain>
    </source>
</reference>
<protein>
    <submittedName>
        <fullName evidence="2">Uncharacterized protein</fullName>
    </submittedName>
</protein>
<keyword evidence="1" id="KW-1133">Transmembrane helix</keyword>